<proteinExistence type="predicted"/>
<dbReference type="AlphaFoldDB" id="A0A381NQ44"/>
<dbReference type="PROSITE" id="PS51379">
    <property type="entry name" value="4FE4S_FER_2"/>
    <property type="match status" value="1"/>
</dbReference>
<accession>A0A381NQ44</accession>
<feature type="domain" description="4Fe-4S ferredoxin-type" evidence="2">
    <location>
        <begin position="174"/>
        <end position="205"/>
    </location>
</feature>
<keyword evidence="1" id="KW-0004">4Fe-4S</keyword>
<dbReference type="GO" id="GO:0008616">
    <property type="term" value="P:tRNA queuosine(34) biosynthetic process"/>
    <property type="evidence" value="ECO:0007669"/>
    <property type="project" value="InterPro"/>
</dbReference>
<keyword evidence="1" id="KW-0411">Iron-sulfur</keyword>
<dbReference type="NCBIfam" id="TIGR00276">
    <property type="entry name" value="tRNA epoxyqueuosine(34) reductase QueG"/>
    <property type="match status" value="1"/>
</dbReference>
<dbReference type="GO" id="GO:0052693">
    <property type="term" value="F:epoxyqueuosine reductase activity"/>
    <property type="evidence" value="ECO:0007669"/>
    <property type="project" value="TreeGrafter"/>
</dbReference>
<dbReference type="SUPFAM" id="SSF54862">
    <property type="entry name" value="4Fe-4S ferredoxins"/>
    <property type="match status" value="1"/>
</dbReference>
<dbReference type="Pfam" id="PF13484">
    <property type="entry name" value="Fer4_16"/>
    <property type="match status" value="1"/>
</dbReference>
<dbReference type="InterPro" id="IPR004453">
    <property type="entry name" value="QueG"/>
</dbReference>
<dbReference type="InterPro" id="IPR017900">
    <property type="entry name" value="4Fe4S_Fe_S_CS"/>
</dbReference>
<keyword evidence="1" id="KW-0408">Iron</keyword>
<dbReference type="InterPro" id="IPR016024">
    <property type="entry name" value="ARM-type_fold"/>
</dbReference>
<dbReference type="EMBL" id="UINC01000519">
    <property type="protein sequence ID" value="SUZ56691.1"/>
    <property type="molecule type" value="Genomic_DNA"/>
</dbReference>
<dbReference type="PANTHER" id="PTHR30002:SF4">
    <property type="entry name" value="EPOXYQUEUOSINE REDUCTASE"/>
    <property type="match status" value="1"/>
</dbReference>
<reference evidence="3" key="1">
    <citation type="submission" date="2018-05" db="EMBL/GenBank/DDBJ databases">
        <authorList>
            <person name="Lanie J.A."/>
            <person name="Ng W.-L."/>
            <person name="Kazmierczak K.M."/>
            <person name="Andrzejewski T.M."/>
            <person name="Davidsen T.M."/>
            <person name="Wayne K.J."/>
            <person name="Tettelin H."/>
            <person name="Glass J.I."/>
            <person name="Rusch D."/>
            <person name="Podicherti R."/>
            <person name="Tsui H.-C.T."/>
            <person name="Winkler M.E."/>
        </authorList>
    </citation>
    <scope>NUCLEOTIDE SEQUENCE</scope>
</reference>
<dbReference type="GO" id="GO:0051539">
    <property type="term" value="F:4 iron, 4 sulfur cluster binding"/>
    <property type="evidence" value="ECO:0007669"/>
    <property type="project" value="UniProtKB-KW"/>
</dbReference>
<keyword evidence="1" id="KW-0479">Metal-binding</keyword>
<evidence type="ECO:0000259" key="2">
    <source>
        <dbReference type="PROSITE" id="PS51379"/>
    </source>
</evidence>
<organism evidence="3">
    <name type="scientific">marine metagenome</name>
    <dbReference type="NCBI Taxonomy" id="408172"/>
    <lineage>
        <taxon>unclassified sequences</taxon>
        <taxon>metagenomes</taxon>
        <taxon>ecological metagenomes</taxon>
    </lineage>
</organism>
<evidence type="ECO:0000313" key="3">
    <source>
        <dbReference type="EMBL" id="SUZ56691.1"/>
    </source>
</evidence>
<dbReference type="Gene3D" id="3.30.70.20">
    <property type="match status" value="1"/>
</dbReference>
<dbReference type="PROSITE" id="PS00198">
    <property type="entry name" value="4FE4S_FER_1"/>
    <property type="match status" value="1"/>
</dbReference>
<name>A0A381NQ44_9ZZZZ</name>
<dbReference type="InterPro" id="IPR017896">
    <property type="entry name" value="4Fe4S_Fe-S-bd"/>
</dbReference>
<gene>
    <name evidence="3" type="ORF">METZ01_LOCUS9545</name>
</gene>
<sequence length="368" mass="39450">MELTANQLATELVDLGRSAGLDAVGMADARPFPEVRAELERRRAAGLSGGMQFTYRNPERSTDPSRILEGARSLVVAARRTPAPRLADVGAGRLRIAAYARHDHYADLRRGLSRLADHLQADGWAARVVADDNALVDRAAAVRAGIGWWGHNANVLLPGRGSWFVLGAVVTDAPLPTSEPVDDGCGTCRRCLDGCPTGAIVEPGVVDARRCLAWLVQAPGSIPREFRAALGGRLYGCDDCQEVCPVGRSDRMADGTDDPSADVEAAWVLRAKDDELMDRFGRWYIADRDPTYLRRNALVALGNTAAGDDPAVAGLLEVYLASDDSILRSHAVWAADRLGRPDLLDGLDAGGDLLVAEELAAVRDRVEA</sequence>
<protein>
    <recommendedName>
        <fullName evidence="2">4Fe-4S ferredoxin-type domain-containing protein</fullName>
    </recommendedName>
</protein>
<dbReference type="PANTHER" id="PTHR30002">
    <property type="entry name" value="EPOXYQUEUOSINE REDUCTASE"/>
    <property type="match status" value="1"/>
</dbReference>
<dbReference type="SUPFAM" id="SSF48371">
    <property type="entry name" value="ARM repeat"/>
    <property type="match status" value="1"/>
</dbReference>
<evidence type="ECO:0000256" key="1">
    <source>
        <dbReference type="ARBA" id="ARBA00022485"/>
    </source>
</evidence>